<dbReference type="GeneID" id="8513177"/>
<dbReference type="KEGG" id="mvu:Metvu_0840"/>
<dbReference type="SUPFAM" id="SSF109755">
    <property type="entry name" value="PhoU-like"/>
    <property type="match status" value="1"/>
</dbReference>
<keyword evidence="3" id="KW-1185">Reference proteome</keyword>
<evidence type="ECO:0000259" key="1">
    <source>
        <dbReference type="Pfam" id="PF01895"/>
    </source>
</evidence>
<name>C9RGJ6_METVM</name>
<feature type="domain" description="PhoU" evidence="1">
    <location>
        <begin position="118"/>
        <end position="193"/>
    </location>
</feature>
<dbReference type="Proteomes" id="UP000002063">
    <property type="component" value="Chromosome"/>
</dbReference>
<dbReference type="PANTHER" id="PTHR42930">
    <property type="entry name" value="PHOSPHATE-SPECIFIC TRANSPORT SYSTEM ACCESSORY PROTEIN PHOU"/>
    <property type="match status" value="1"/>
</dbReference>
<evidence type="ECO:0000313" key="3">
    <source>
        <dbReference type="Proteomes" id="UP000002063"/>
    </source>
</evidence>
<gene>
    <name evidence="2" type="ordered locus">Metvu_0840</name>
</gene>
<dbReference type="RefSeq" id="WP_015732918.1">
    <property type="nucleotide sequence ID" value="NC_013407.1"/>
</dbReference>
<dbReference type="InterPro" id="IPR038078">
    <property type="entry name" value="PhoU-like_sf"/>
</dbReference>
<dbReference type="InterPro" id="IPR026022">
    <property type="entry name" value="PhoU_dom"/>
</dbReference>
<dbReference type="GO" id="GO:0030643">
    <property type="term" value="P:intracellular phosphate ion homeostasis"/>
    <property type="evidence" value="ECO:0007669"/>
    <property type="project" value="InterPro"/>
</dbReference>
<dbReference type="Gene3D" id="1.20.58.220">
    <property type="entry name" value="Phosphate transport system protein phou homolog 2, domain 2"/>
    <property type="match status" value="1"/>
</dbReference>
<sequence length="222" mass="26265">MPKKFSDIVNEMDRKIELLGEEIIKNLNLSVEGYYTNKKDICNLVIYKNNNIIKNLESLEMYAVKSLCLYRPVSKDLRKLLTIIKLCSMLEKIEECAVKISSVLINSKFNFDRNDKYINRMSSLTEEIILLSISSYINENINKIDEIYKLHREIEEIFYEEFQRYLARKIFEDIFNVAIVNELTNIGKYLERCENSANDFRKDIYFLITGKKMIEGNYAKKV</sequence>
<organism evidence="2 3">
    <name type="scientific">Methanocaldococcus vulcanius (strain ATCC 700851 / DSM 12094 / M7)</name>
    <name type="common">Methanococcus vulcanius</name>
    <dbReference type="NCBI Taxonomy" id="579137"/>
    <lineage>
        <taxon>Archaea</taxon>
        <taxon>Methanobacteriati</taxon>
        <taxon>Methanobacteriota</taxon>
        <taxon>Methanomada group</taxon>
        <taxon>Methanococci</taxon>
        <taxon>Methanococcales</taxon>
        <taxon>Methanocaldococcaceae</taxon>
        <taxon>Methanocaldococcus</taxon>
    </lineage>
</organism>
<dbReference type="PANTHER" id="PTHR42930:SF3">
    <property type="entry name" value="PHOSPHATE-SPECIFIC TRANSPORT SYSTEM ACCESSORY PROTEIN PHOU"/>
    <property type="match status" value="1"/>
</dbReference>
<protein>
    <submittedName>
        <fullName evidence="2">Phosphate uptake regulator, PhoU</fullName>
    </submittedName>
</protein>
<dbReference type="HOGENOM" id="CLU_1243044_0_0_2"/>
<dbReference type="eggNOG" id="arCOG00232">
    <property type="taxonomic scope" value="Archaea"/>
</dbReference>
<dbReference type="AlphaFoldDB" id="C9RGJ6"/>
<feature type="domain" description="PhoU" evidence="1">
    <location>
        <begin position="17"/>
        <end position="101"/>
    </location>
</feature>
<dbReference type="InterPro" id="IPR028366">
    <property type="entry name" value="PhoU"/>
</dbReference>
<accession>C9RGJ6</accession>
<dbReference type="Pfam" id="PF01895">
    <property type="entry name" value="PhoU"/>
    <property type="match status" value="2"/>
</dbReference>
<dbReference type="EMBL" id="CP001787">
    <property type="protein sequence ID" value="ACX72698.1"/>
    <property type="molecule type" value="Genomic_DNA"/>
</dbReference>
<reference evidence="2" key="1">
    <citation type="submission" date="2009-10" db="EMBL/GenBank/DDBJ databases">
        <title>Complete sequence of chromosome of Methanocaldococcus vulcanius M7.</title>
        <authorList>
            <consortium name="US DOE Joint Genome Institute"/>
            <person name="Lucas S."/>
            <person name="Copeland A."/>
            <person name="Lapidus A."/>
            <person name="Glavina del Rio T."/>
            <person name="Dalin E."/>
            <person name="Tice H."/>
            <person name="Bruce D."/>
            <person name="Goodwin L."/>
            <person name="Pitluck S."/>
            <person name="Lcollab F.I."/>
            <person name="Brettin T."/>
            <person name="Detter J.C."/>
            <person name="Han C."/>
            <person name="Tapia R."/>
            <person name="Kuske C.R."/>
            <person name="Schmutz J."/>
            <person name="Larimer F."/>
            <person name="Land M."/>
            <person name="Hauser L."/>
            <person name="Kyrpides N."/>
            <person name="Ovchinikova G."/>
            <person name="Sieprawska-Lupa M."/>
            <person name="Whitman W.B."/>
            <person name="Woyke T."/>
        </authorList>
    </citation>
    <scope>NUCLEOTIDE SEQUENCE [LARGE SCALE GENOMIC DNA]</scope>
    <source>
        <strain evidence="2">M7</strain>
    </source>
</reference>
<proteinExistence type="predicted"/>
<evidence type="ECO:0000313" key="2">
    <source>
        <dbReference type="EMBL" id="ACX72698.1"/>
    </source>
</evidence>
<dbReference type="GO" id="GO:0045936">
    <property type="term" value="P:negative regulation of phosphate metabolic process"/>
    <property type="evidence" value="ECO:0007669"/>
    <property type="project" value="InterPro"/>
</dbReference>
<dbReference type="OrthoDB" id="376922at2157"/>
<dbReference type="STRING" id="579137.Metvu_0840"/>